<evidence type="ECO:0000313" key="2">
    <source>
        <dbReference type="EMBL" id="GAI26383.1"/>
    </source>
</evidence>
<reference evidence="2" key="1">
    <citation type="journal article" date="2014" name="Front. Microbiol.">
        <title>High frequency of phylogenetically diverse reductive dehalogenase-homologous genes in deep subseafloor sedimentary metagenomes.</title>
        <authorList>
            <person name="Kawai M."/>
            <person name="Futagami T."/>
            <person name="Toyoda A."/>
            <person name="Takaki Y."/>
            <person name="Nishi S."/>
            <person name="Hori S."/>
            <person name="Arai W."/>
            <person name="Tsubouchi T."/>
            <person name="Morono Y."/>
            <person name="Uchiyama I."/>
            <person name="Ito T."/>
            <person name="Fujiyama A."/>
            <person name="Inagaki F."/>
            <person name="Takami H."/>
        </authorList>
    </citation>
    <scope>NUCLEOTIDE SEQUENCE</scope>
    <source>
        <strain evidence="2">Expedition CK06-06</strain>
    </source>
</reference>
<name>X1M4X4_9ZZZZ</name>
<organism evidence="2">
    <name type="scientific">marine sediment metagenome</name>
    <dbReference type="NCBI Taxonomy" id="412755"/>
    <lineage>
        <taxon>unclassified sequences</taxon>
        <taxon>metagenomes</taxon>
        <taxon>ecological metagenomes</taxon>
    </lineage>
</organism>
<feature type="transmembrane region" description="Helical" evidence="1">
    <location>
        <begin position="21"/>
        <end position="47"/>
    </location>
</feature>
<keyword evidence="1" id="KW-0472">Membrane</keyword>
<gene>
    <name evidence="2" type="ORF">S06H3_28132</name>
</gene>
<feature type="non-terminal residue" evidence="2">
    <location>
        <position position="62"/>
    </location>
</feature>
<protein>
    <submittedName>
        <fullName evidence="2">Uncharacterized protein</fullName>
    </submittedName>
</protein>
<accession>X1M4X4</accession>
<dbReference type="EMBL" id="BARV01016387">
    <property type="protein sequence ID" value="GAI26383.1"/>
    <property type="molecule type" value="Genomic_DNA"/>
</dbReference>
<proteinExistence type="predicted"/>
<keyword evidence="1" id="KW-1133">Transmembrane helix</keyword>
<evidence type="ECO:0000256" key="1">
    <source>
        <dbReference type="SAM" id="Phobius"/>
    </source>
</evidence>
<sequence length="62" mass="7033">MQILKKVKDLFESRLKLAYGTRLVSFLFIACSIIIAAGVLFAANMYYNIDTGEVVMEEVQRT</sequence>
<dbReference type="AlphaFoldDB" id="X1M4X4"/>
<comment type="caution">
    <text evidence="2">The sequence shown here is derived from an EMBL/GenBank/DDBJ whole genome shotgun (WGS) entry which is preliminary data.</text>
</comment>
<keyword evidence="1" id="KW-0812">Transmembrane</keyword>